<reference evidence="2 3" key="1">
    <citation type="journal article" date="2021" name="Hortic Res">
        <title>Chromosome-scale assembly of the Dendrobium chrysotoxum genome enhances the understanding of orchid evolution.</title>
        <authorList>
            <person name="Zhang Y."/>
            <person name="Zhang G.Q."/>
            <person name="Zhang D."/>
            <person name="Liu X.D."/>
            <person name="Xu X.Y."/>
            <person name="Sun W.H."/>
            <person name="Yu X."/>
            <person name="Zhu X."/>
            <person name="Wang Z.W."/>
            <person name="Zhao X."/>
            <person name="Zhong W.Y."/>
            <person name="Chen H."/>
            <person name="Yin W.L."/>
            <person name="Huang T."/>
            <person name="Niu S.C."/>
            <person name="Liu Z.J."/>
        </authorList>
    </citation>
    <scope>NUCLEOTIDE SEQUENCE [LARGE SCALE GENOMIC DNA]</scope>
    <source>
        <strain evidence="2">Lindl</strain>
    </source>
</reference>
<proteinExistence type="predicted"/>
<protein>
    <submittedName>
        <fullName evidence="2">Uncharacterized protein</fullName>
    </submittedName>
</protein>
<evidence type="ECO:0000313" key="3">
    <source>
        <dbReference type="Proteomes" id="UP000775213"/>
    </source>
</evidence>
<keyword evidence="1" id="KW-0472">Membrane</keyword>
<name>A0AAV7H602_DENCH</name>
<organism evidence="2 3">
    <name type="scientific">Dendrobium chrysotoxum</name>
    <name type="common">Orchid</name>
    <dbReference type="NCBI Taxonomy" id="161865"/>
    <lineage>
        <taxon>Eukaryota</taxon>
        <taxon>Viridiplantae</taxon>
        <taxon>Streptophyta</taxon>
        <taxon>Embryophyta</taxon>
        <taxon>Tracheophyta</taxon>
        <taxon>Spermatophyta</taxon>
        <taxon>Magnoliopsida</taxon>
        <taxon>Liliopsida</taxon>
        <taxon>Asparagales</taxon>
        <taxon>Orchidaceae</taxon>
        <taxon>Epidendroideae</taxon>
        <taxon>Malaxideae</taxon>
        <taxon>Dendrobiinae</taxon>
        <taxon>Dendrobium</taxon>
    </lineage>
</organism>
<keyword evidence="1" id="KW-0812">Transmembrane</keyword>
<keyword evidence="3" id="KW-1185">Reference proteome</keyword>
<dbReference type="AlphaFoldDB" id="A0AAV7H602"/>
<dbReference type="EMBL" id="JAGFBR010000007">
    <property type="protein sequence ID" value="KAH0464336.1"/>
    <property type="molecule type" value="Genomic_DNA"/>
</dbReference>
<dbReference type="Proteomes" id="UP000775213">
    <property type="component" value="Unassembled WGS sequence"/>
</dbReference>
<evidence type="ECO:0000313" key="2">
    <source>
        <dbReference type="EMBL" id="KAH0464336.1"/>
    </source>
</evidence>
<accession>A0AAV7H602</accession>
<evidence type="ECO:0000256" key="1">
    <source>
        <dbReference type="SAM" id="Phobius"/>
    </source>
</evidence>
<keyword evidence="1" id="KW-1133">Transmembrane helix</keyword>
<feature type="transmembrane region" description="Helical" evidence="1">
    <location>
        <begin position="20"/>
        <end position="40"/>
    </location>
</feature>
<sequence length="68" mass="7733">MMIGLLSFILGWQYLRFYVFKLLPVLIFWAMMIGLLSFILGRQYLGFGYSSGFGSGFLQPGWLDGSNP</sequence>
<gene>
    <name evidence="2" type="ORF">IEQ34_007122</name>
</gene>
<comment type="caution">
    <text evidence="2">The sequence shown here is derived from an EMBL/GenBank/DDBJ whole genome shotgun (WGS) entry which is preliminary data.</text>
</comment>